<keyword evidence="4" id="KW-0378">Hydrolase</keyword>
<dbReference type="InterPro" id="IPR011055">
    <property type="entry name" value="Dup_hybrid_motif"/>
</dbReference>
<evidence type="ECO:0000256" key="4">
    <source>
        <dbReference type="ARBA" id="ARBA00022801"/>
    </source>
</evidence>
<keyword evidence="6" id="KW-0482">Metalloprotease</keyword>
<evidence type="ECO:0000313" key="11">
    <source>
        <dbReference type="EMBL" id="PKR57875.1"/>
    </source>
</evidence>
<dbReference type="EMBL" id="NXGX01000005">
    <property type="protein sequence ID" value="PKR57875.1"/>
    <property type="molecule type" value="Genomic_DNA"/>
</dbReference>
<feature type="signal peptide" evidence="9">
    <location>
        <begin position="1"/>
        <end position="34"/>
    </location>
</feature>
<accession>A0A2N3L4Y4</accession>
<keyword evidence="5" id="KW-0862">Zinc</keyword>
<proteinExistence type="predicted"/>
<evidence type="ECO:0000259" key="10">
    <source>
        <dbReference type="Pfam" id="PF01551"/>
    </source>
</evidence>
<comment type="cofactor">
    <cofactor evidence="1">
        <name>Zn(2+)</name>
        <dbReference type="ChEBI" id="CHEBI:29105"/>
    </cofactor>
</comment>
<evidence type="ECO:0000256" key="9">
    <source>
        <dbReference type="SAM" id="SignalP"/>
    </source>
</evidence>
<keyword evidence="12" id="KW-1185">Reference proteome</keyword>
<evidence type="ECO:0000256" key="2">
    <source>
        <dbReference type="ARBA" id="ARBA00022670"/>
    </source>
</evidence>
<dbReference type="Pfam" id="PF01551">
    <property type="entry name" value="Peptidase_M23"/>
    <property type="match status" value="1"/>
</dbReference>
<dbReference type="GO" id="GO:0004222">
    <property type="term" value="F:metalloendopeptidase activity"/>
    <property type="evidence" value="ECO:0007669"/>
    <property type="project" value="TreeGrafter"/>
</dbReference>
<keyword evidence="9" id="KW-0732">Signal</keyword>
<dbReference type="InterPro" id="IPR016047">
    <property type="entry name" value="M23ase_b-sheet_dom"/>
</dbReference>
<sequence>MMRFLRAKTASKMSLPALAAFAVLVAGGAAPSFAQSLQKVDRKLDQLENQLSEQQKQEEFLSRKSRELWTEEQALQSEAISVARRTQRLETTLTDLEDQLETLEAREKRANTSLEDKAGQYARILMALQRLSTTPPEAVIALPTSPQDTLRSAVLLKAALPGVEQHARDLRDELHDISTLRADIRDRREEMATATAALQQERGSLAALLDEKRRLRSETEAEAREAAKAVSKLADEAKSLGDLLATLRTRAEGLPIPRMRPDEPIKQQPEPQLAKRTEPDSDTLGSSTIAKNEPPKPPAEKGNASSAESADDEKFAVGSSITLARGHLRMPVSGKVVTLFGEKSRGPDGLTVARSKGIEISTRENAQVVSPFDGKVVFSGPFRGYGRLLIIEHGEGYHSLIAGFDRLDSVVGQYVLAGEPVGIMGETAPKLYLEMRQDGEAINPLPWLASKNGKVSG</sequence>
<reference evidence="11 12" key="1">
    <citation type="submission" date="2017-09" db="EMBL/GenBank/DDBJ databases">
        <title>Biodiversity and function of Thalassospira species in the particle-attached aromatic-hydrocarbon-degrading consortia from the surface seawater of the China South Sea.</title>
        <authorList>
            <person name="Dong C."/>
            <person name="Lai Q."/>
            <person name="Shao Z."/>
        </authorList>
    </citation>
    <scope>NUCLEOTIDE SEQUENCE [LARGE SCALE GENOMIC DNA]</scope>
    <source>
        <strain evidence="11 12">139Z-12</strain>
    </source>
</reference>
<feature type="region of interest" description="Disordered" evidence="8">
    <location>
        <begin position="252"/>
        <end position="312"/>
    </location>
</feature>
<dbReference type="CDD" id="cd12797">
    <property type="entry name" value="M23_peptidase"/>
    <property type="match status" value="1"/>
</dbReference>
<feature type="domain" description="M23ase beta-sheet core" evidence="10">
    <location>
        <begin position="355"/>
        <end position="444"/>
    </location>
</feature>
<evidence type="ECO:0000256" key="1">
    <source>
        <dbReference type="ARBA" id="ARBA00001947"/>
    </source>
</evidence>
<dbReference type="AlphaFoldDB" id="A0A2N3L4Y4"/>
<evidence type="ECO:0000256" key="3">
    <source>
        <dbReference type="ARBA" id="ARBA00022723"/>
    </source>
</evidence>
<organism evidence="11 12">
    <name type="scientific">Thalassospira lohafexi</name>
    <dbReference type="NCBI Taxonomy" id="744227"/>
    <lineage>
        <taxon>Bacteria</taxon>
        <taxon>Pseudomonadati</taxon>
        <taxon>Pseudomonadota</taxon>
        <taxon>Alphaproteobacteria</taxon>
        <taxon>Rhodospirillales</taxon>
        <taxon>Thalassospiraceae</taxon>
        <taxon>Thalassospira</taxon>
    </lineage>
</organism>
<keyword evidence="7" id="KW-0175">Coiled coil</keyword>
<keyword evidence="2" id="KW-0645">Protease</keyword>
<comment type="caution">
    <text evidence="11">The sequence shown here is derived from an EMBL/GenBank/DDBJ whole genome shotgun (WGS) entry which is preliminary data.</text>
</comment>
<name>A0A2N3L4Y4_9PROT</name>
<gene>
    <name evidence="11" type="ORF">COO92_14005</name>
</gene>
<dbReference type="PANTHER" id="PTHR21666">
    <property type="entry name" value="PEPTIDASE-RELATED"/>
    <property type="match status" value="1"/>
</dbReference>
<evidence type="ECO:0000313" key="12">
    <source>
        <dbReference type="Proteomes" id="UP000233332"/>
    </source>
</evidence>
<dbReference type="GO" id="GO:0046872">
    <property type="term" value="F:metal ion binding"/>
    <property type="evidence" value="ECO:0007669"/>
    <property type="project" value="UniProtKB-KW"/>
</dbReference>
<dbReference type="SUPFAM" id="SSF51261">
    <property type="entry name" value="Duplicated hybrid motif"/>
    <property type="match status" value="1"/>
</dbReference>
<dbReference type="PANTHER" id="PTHR21666:SF288">
    <property type="entry name" value="CELL DIVISION PROTEIN YTFB"/>
    <property type="match status" value="1"/>
</dbReference>
<evidence type="ECO:0000256" key="6">
    <source>
        <dbReference type="ARBA" id="ARBA00023049"/>
    </source>
</evidence>
<dbReference type="Proteomes" id="UP000233332">
    <property type="component" value="Unassembled WGS sequence"/>
</dbReference>
<evidence type="ECO:0000256" key="8">
    <source>
        <dbReference type="SAM" id="MobiDB-lite"/>
    </source>
</evidence>
<dbReference type="Gene3D" id="2.70.70.10">
    <property type="entry name" value="Glucose Permease (Domain IIA)"/>
    <property type="match status" value="1"/>
</dbReference>
<dbReference type="InterPro" id="IPR050570">
    <property type="entry name" value="Cell_wall_metabolism_enzyme"/>
</dbReference>
<evidence type="ECO:0000256" key="7">
    <source>
        <dbReference type="SAM" id="Coils"/>
    </source>
</evidence>
<dbReference type="GO" id="GO:0006508">
    <property type="term" value="P:proteolysis"/>
    <property type="evidence" value="ECO:0007669"/>
    <property type="project" value="UniProtKB-KW"/>
</dbReference>
<feature type="coiled-coil region" evidence="7">
    <location>
        <begin position="198"/>
        <end position="236"/>
    </location>
</feature>
<feature type="chain" id="PRO_5014606564" evidence="9">
    <location>
        <begin position="35"/>
        <end position="457"/>
    </location>
</feature>
<keyword evidence="3" id="KW-0479">Metal-binding</keyword>
<protein>
    <submittedName>
        <fullName evidence="11">Peptidase M23</fullName>
    </submittedName>
</protein>
<feature type="coiled-coil region" evidence="7">
    <location>
        <begin position="37"/>
        <end position="113"/>
    </location>
</feature>
<evidence type="ECO:0000256" key="5">
    <source>
        <dbReference type="ARBA" id="ARBA00022833"/>
    </source>
</evidence>